<dbReference type="GO" id="GO:0005737">
    <property type="term" value="C:cytoplasm"/>
    <property type="evidence" value="ECO:0007669"/>
    <property type="project" value="TreeGrafter"/>
</dbReference>
<feature type="domain" description="Pyruvate carboxyltransferase" evidence="3">
    <location>
        <begin position="9"/>
        <end position="303"/>
    </location>
</feature>
<dbReference type="InterPro" id="IPR055268">
    <property type="entry name" value="PCB-like"/>
</dbReference>
<dbReference type="InterPro" id="IPR000891">
    <property type="entry name" value="PYR_CT"/>
</dbReference>
<dbReference type="FunFam" id="2.40.50.100:FF:000003">
    <property type="entry name" value="Acetyl-CoA carboxylase biotin carboxyl carrier protein"/>
    <property type="match status" value="1"/>
</dbReference>
<dbReference type="InterPro" id="IPR003379">
    <property type="entry name" value="Carboxylase_cons_dom"/>
</dbReference>
<dbReference type="CDD" id="cd06850">
    <property type="entry name" value="biotinyl_domain"/>
    <property type="match status" value="1"/>
</dbReference>
<dbReference type="CDD" id="cd07937">
    <property type="entry name" value="DRE_TIM_PC_TC_5S"/>
    <property type="match status" value="1"/>
</dbReference>
<evidence type="ECO:0000313" key="4">
    <source>
        <dbReference type="EMBL" id="TGG36454.1"/>
    </source>
</evidence>
<organism evidence="4 5">
    <name type="scientific">Duncaniella freteri</name>
    <dbReference type="NCBI Taxonomy" id="2530391"/>
    <lineage>
        <taxon>Bacteria</taxon>
        <taxon>Pseudomonadati</taxon>
        <taxon>Bacteroidota</taxon>
        <taxon>Bacteroidia</taxon>
        <taxon>Bacteroidales</taxon>
        <taxon>Muribaculaceae</taxon>
        <taxon>Duncaniella</taxon>
    </lineage>
</organism>
<evidence type="ECO:0000256" key="1">
    <source>
        <dbReference type="ARBA" id="ARBA00023267"/>
    </source>
</evidence>
<proteinExistence type="predicted"/>
<dbReference type="Gene3D" id="3.20.20.70">
    <property type="entry name" value="Aldolase class I"/>
    <property type="match status" value="1"/>
</dbReference>
<name>A0A4Z0V164_9BACT</name>
<keyword evidence="5" id="KW-1185">Reference proteome</keyword>
<protein>
    <submittedName>
        <fullName evidence="4">Biotin/lipoyl-binding protein</fullName>
    </submittedName>
</protein>
<evidence type="ECO:0000259" key="3">
    <source>
        <dbReference type="PROSITE" id="PS50991"/>
    </source>
</evidence>
<dbReference type="InterPro" id="IPR011053">
    <property type="entry name" value="Single_hybrid_motif"/>
</dbReference>
<dbReference type="Pfam" id="PF00682">
    <property type="entry name" value="HMGL-like"/>
    <property type="match status" value="1"/>
</dbReference>
<evidence type="ECO:0000313" key="5">
    <source>
        <dbReference type="Proteomes" id="UP000297635"/>
    </source>
</evidence>
<dbReference type="SUPFAM" id="SSF51569">
    <property type="entry name" value="Aldolase"/>
    <property type="match status" value="1"/>
</dbReference>
<dbReference type="Gene3D" id="2.40.50.100">
    <property type="match status" value="1"/>
</dbReference>
<dbReference type="GeneID" id="82150395"/>
<accession>A0A4Z0V164</accession>
<dbReference type="EMBL" id="SJSA01000002">
    <property type="protein sequence ID" value="TGG36454.1"/>
    <property type="molecule type" value="Genomic_DNA"/>
</dbReference>
<evidence type="ECO:0000259" key="2">
    <source>
        <dbReference type="PROSITE" id="PS50968"/>
    </source>
</evidence>
<dbReference type="InterPro" id="IPR013785">
    <property type="entry name" value="Aldolase_TIM"/>
</dbReference>
<dbReference type="SUPFAM" id="SSF89000">
    <property type="entry name" value="post-HMGL domain-like"/>
    <property type="match status" value="1"/>
</dbReference>
<dbReference type="Proteomes" id="UP000297635">
    <property type="component" value="Unassembled WGS sequence"/>
</dbReference>
<gene>
    <name evidence="4" type="ORF">EZ315_11400</name>
</gene>
<dbReference type="Pfam" id="PF00364">
    <property type="entry name" value="Biotin_lipoyl"/>
    <property type="match status" value="1"/>
</dbReference>
<dbReference type="AlphaFoldDB" id="A0A4Z0V164"/>
<comment type="caution">
    <text evidence="4">The sequence shown here is derived from an EMBL/GenBank/DDBJ whole genome shotgun (WGS) entry which is preliminary data.</text>
</comment>
<dbReference type="PROSITE" id="PS50968">
    <property type="entry name" value="BIOTINYL_LIPOYL"/>
    <property type="match status" value="1"/>
</dbReference>
<keyword evidence="1" id="KW-0092">Biotin</keyword>
<feature type="domain" description="Lipoyl-binding" evidence="2">
    <location>
        <begin position="559"/>
        <end position="635"/>
    </location>
</feature>
<dbReference type="PANTHER" id="PTHR43778">
    <property type="entry name" value="PYRUVATE CARBOXYLASE"/>
    <property type="match status" value="1"/>
</dbReference>
<dbReference type="RefSeq" id="WP_135472191.1">
    <property type="nucleotide sequence ID" value="NZ_CASJDB010000013.1"/>
</dbReference>
<reference evidence="4 5" key="1">
    <citation type="submission" date="2019-02" db="EMBL/GenBank/DDBJ databases">
        <title>Isolation and identification of novel species under the genus Muribaculum.</title>
        <authorList>
            <person name="Miyake S."/>
            <person name="Ding Y."/>
            <person name="Low A."/>
            <person name="Soh M."/>
            <person name="Seedorf H."/>
        </authorList>
    </citation>
    <scope>NUCLEOTIDE SEQUENCE [LARGE SCALE GENOMIC DNA]</scope>
    <source>
        <strain evidence="4 5">TLL-A3</strain>
    </source>
</reference>
<dbReference type="Pfam" id="PF02436">
    <property type="entry name" value="PYC_OADA"/>
    <property type="match status" value="1"/>
</dbReference>
<dbReference type="PROSITE" id="PS50991">
    <property type="entry name" value="PYR_CT"/>
    <property type="match status" value="1"/>
</dbReference>
<dbReference type="GO" id="GO:0004736">
    <property type="term" value="F:pyruvate carboxylase activity"/>
    <property type="evidence" value="ECO:0007669"/>
    <property type="project" value="TreeGrafter"/>
</dbReference>
<dbReference type="GO" id="GO:0006094">
    <property type="term" value="P:gluconeogenesis"/>
    <property type="evidence" value="ECO:0007669"/>
    <property type="project" value="TreeGrafter"/>
</dbReference>
<sequence length="636" mass="70067">MAKITRPILKIRDLTLRDGQQSLFATRMNQATIDKLLPYYEDANFYIMEVWGGAVPDSVMRYLDESPWDRLRIVSKAMDSKSGHPKSLLSALSRGRNLFGYVPYPNSVLEGFYKEAIDNGLNVMRIFDALNDIDNVKESIRLINSLGGIADGAVCYTVDPKQEVKEEPSGFMGKLKSMFGSKPAEPEKIFTDNYFVEKAKAMEALGAKIITLKDMAGLVNPSRAASIISALKANVKVPVDFHTHCTPGYGLASALMAIINGVDILDTNIWWFGGGSAAPAIELIYIFCQRLGVEVEVNMEAVGRIRKELFNARKALADFDLNRDKMPIDFDPLNDTLPAEIAALFDTAISFAFAGDEEGLLETCHKIEAYFHFPKPNELVKTAEVPGGMYSNMVAQLKQLKSEDLLEDAMRLIPMVRRDAGLIPLVTPTSQIVGSQAVLVALDRKNGKPDYTTTNNQFISLVKGEYGKTPVPVDPAFREKITGSPIEKAYDVSSYKKPENPTLSDMGGMPLASNNEEMLLLELLPSVANGFLRKRRSEEYNAQKAEEVVETVAEVAPKEESEPITGPTLVAPMGGRIISVNVKDGQTVKKGELLLVYEAMKMENDVEASNDAVIKRVLVSEGDVVNTDSPLIEFQD</sequence>
<dbReference type="InterPro" id="IPR000089">
    <property type="entry name" value="Biotin_lipoyl"/>
</dbReference>
<dbReference type="SUPFAM" id="SSF51230">
    <property type="entry name" value="Single hybrid motif"/>
    <property type="match status" value="1"/>
</dbReference>
<dbReference type="PANTHER" id="PTHR43778:SF2">
    <property type="entry name" value="PYRUVATE CARBOXYLASE, MITOCHONDRIAL"/>
    <property type="match status" value="1"/>
</dbReference>